<dbReference type="InterPro" id="IPR008964">
    <property type="entry name" value="Invasin/intimin_cell_adhesion"/>
</dbReference>
<dbReference type="AlphaFoldDB" id="A0A9R1CXJ2"/>
<dbReference type="EMBL" id="BPUB01000001">
    <property type="protein sequence ID" value="GJG58038.1"/>
    <property type="molecule type" value="Genomic_DNA"/>
</dbReference>
<organism evidence="2 3">
    <name type="scientific">Prevotella lacticifex</name>
    <dbReference type="NCBI Taxonomy" id="2854755"/>
    <lineage>
        <taxon>Bacteria</taxon>
        <taxon>Pseudomonadati</taxon>
        <taxon>Bacteroidota</taxon>
        <taxon>Bacteroidia</taxon>
        <taxon>Bacteroidales</taxon>
        <taxon>Prevotellaceae</taxon>
        <taxon>Prevotella</taxon>
    </lineage>
</organism>
<protein>
    <recommendedName>
        <fullName evidence="1">BIG2 domain-containing protein</fullName>
    </recommendedName>
</protein>
<evidence type="ECO:0000313" key="3">
    <source>
        <dbReference type="Proteomes" id="UP000825483"/>
    </source>
</evidence>
<proteinExistence type="predicted"/>
<evidence type="ECO:0000313" key="2">
    <source>
        <dbReference type="EMBL" id="GJG58038.1"/>
    </source>
</evidence>
<dbReference type="Pfam" id="PF02368">
    <property type="entry name" value="Big_2"/>
    <property type="match status" value="1"/>
</dbReference>
<dbReference type="Proteomes" id="UP000825483">
    <property type="component" value="Unassembled WGS sequence"/>
</dbReference>
<reference evidence="2" key="1">
    <citation type="journal article" date="2022" name="Int. J. Syst. Evol. Microbiol.">
        <title>Prevotella lacticifex sp. nov., isolated from the rumen of cows.</title>
        <authorList>
            <person name="Shinkai T."/>
            <person name="Ikeyama N."/>
            <person name="Kumagai M."/>
            <person name="Ohmori H."/>
            <person name="Sakamoto M."/>
            <person name="Ohkuma M."/>
            <person name="Mitsumori M."/>
        </authorList>
    </citation>
    <scope>NUCLEOTIDE SEQUENCE</scope>
    <source>
        <strain evidence="2">R5076</strain>
    </source>
</reference>
<feature type="domain" description="BIG2" evidence="1">
    <location>
        <begin position="187"/>
        <end position="240"/>
    </location>
</feature>
<comment type="caution">
    <text evidence="2">The sequence shown here is derived from an EMBL/GenBank/DDBJ whole genome shotgun (WGS) entry which is preliminary data.</text>
</comment>
<dbReference type="RefSeq" id="WP_223927167.1">
    <property type="nucleotide sequence ID" value="NZ_BPTV01000004.1"/>
</dbReference>
<evidence type="ECO:0000259" key="1">
    <source>
        <dbReference type="Pfam" id="PF02368"/>
    </source>
</evidence>
<gene>
    <name evidence="2" type="ORF">PRLR5076_08890</name>
</gene>
<name>A0A9R1CXJ2_9BACT</name>
<sequence>MNAQADDAVYKTLDFAKASQPKVNDYTTKWTATSEDKQDNWTISNFSNYNNEWLYVRCGSKKGASIATIANSNAYSSAVTKVVVTYDAVKSNPKTTYLEVSTDPKFSTVDEKVVVATPKAGDVAYTISSPKANAYYRLVVDNPKYSSNGQIQISKLVYYISSEPGKTITSLSFGENADKTFWKGDKEGLTFTQTATLTPAVEGAKITYSSSDENVAVVDANSGEVLVSTDNAGKATITATYAGDDTHVGSTATYNITVEFLYQNLAELKAAYSNADINAAVRLTDAQVTNVDGLNHFMQDATGAVDVWNKDFNYAVGDKLNGIANVTYKLNKGLPEITAFAPIGGITKTTDALPTPTVVTITDATKDENICKYIVIKNVSITPSSKTGNATAKDKDGNTIAVFKSKQTYVAGDYDLMGNPSVYVTTGAKEMVFSSYAPDFTIDEGADANAITAGENGTVIIDRTFNANAWNTLVLPFDLTAEQLAAKFGADAKFATYTGTSKNNDGTYTLKFQSVSALTANTPVFVWGANNKELYEFSGVKVVKADPTSTPSDAAFSFTGSYDKTTLKAGDWFISSDNKFYRALGTETMKPMRAVFRPVSAAAAKGLSFSIDGGEATGISAITADGSIVVNDNAPMYNLAGQRVNDSYKGVVIQNGKKYIK</sequence>
<dbReference type="InterPro" id="IPR003343">
    <property type="entry name" value="Big_2"/>
</dbReference>
<dbReference type="Gene3D" id="2.60.40.1080">
    <property type="match status" value="1"/>
</dbReference>
<accession>A0A9R1CXJ2</accession>
<keyword evidence="3" id="KW-1185">Reference proteome</keyword>
<dbReference type="SUPFAM" id="SSF49373">
    <property type="entry name" value="Invasin/intimin cell-adhesion fragments"/>
    <property type="match status" value="1"/>
</dbReference>